<protein>
    <submittedName>
        <fullName evidence="1">Uncharacterized protein</fullName>
    </submittedName>
</protein>
<name>A0AAW1JNH6_SAPOF</name>
<evidence type="ECO:0000313" key="2">
    <source>
        <dbReference type="Proteomes" id="UP001443914"/>
    </source>
</evidence>
<dbReference type="PANTHER" id="PTHR34542">
    <property type="entry name" value="OS08G0359900 PROTEIN"/>
    <property type="match status" value="1"/>
</dbReference>
<reference evidence="1" key="1">
    <citation type="submission" date="2024-03" db="EMBL/GenBank/DDBJ databases">
        <title>WGS assembly of Saponaria officinalis var. Norfolk2.</title>
        <authorList>
            <person name="Jenkins J."/>
            <person name="Shu S."/>
            <person name="Grimwood J."/>
            <person name="Barry K."/>
            <person name="Goodstein D."/>
            <person name="Schmutz J."/>
            <person name="Leebens-Mack J."/>
            <person name="Osbourn A."/>
        </authorList>
    </citation>
    <scope>NUCLEOTIDE SEQUENCE [LARGE SCALE GENOMIC DNA]</scope>
    <source>
        <strain evidence="1">JIC</strain>
    </source>
</reference>
<keyword evidence="2" id="KW-1185">Reference proteome</keyword>
<organism evidence="1 2">
    <name type="scientific">Saponaria officinalis</name>
    <name type="common">Common soapwort</name>
    <name type="synonym">Lychnis saponaria</name>
    <dbReference type="NCBI Taxonomy" id="3572"/>
    <lineage>
        <taxon>Eukaryota</taxon>
        <taxon>Viridiplantae</taxon>
        <taxon>Streptophyta</taxon>
        <taxon>Embryophyta</taxon>
        <taxon>Tracheophyta</taxon>
        <taxon>Spermatophyta</taxon>
        <taxon>Magnoliopsida</taxon>
        <taxon>eudicotyledons</taxon>
        <taxon>Gunneridae</taxon>
        <taxon>Pentapetalae</taxon>
        <taxon>Caryophyllales</taxon>
        <taxon>Caryophyllaceae</taxon>
        <taxon>Caryophylleae</taxon>
        <taxon>Saponaria</taxon>
    </lineage>
</organism>
<dbReference type="Proteomes" id="UP001443914">
    <property type="component" value="Unassembled WGS sequence"/>
</dbReference>
<dbReference type="AlphaFoldDB" id="A0AAW1JNH6"/>
<accession>A0AAW1JNH6</accession>
<evidence type="ECO:0000313" key="1">
    <source>
        <dbReference type="EMBL" id="KAK9705185.1"/>
    </source>
</evidence>
<proteinExistence type="predicted"/>
<sequence>MNINPKTQSPSSPHSYKPHNNNTTTIITLAFKFELQFFHNKFRDMFIYKTHCWTPTNYPQTTKMATFRKHVLNNNPNQHRHRRTTLATLLQSSMTRRGISNEPRTRGRTLMDLLSSSSILDMKNEDEEEGDDDDDELYVVCSAVKESKSGGNRKGRRVVSSKVGGSPGVRYRFVKRPWRPMLVAIPEGKLMEHY</sequence>
<comment type="caution">
    <text evidence="1">The sequence shown here is derived from an EMBL/GenBank/DDBJ whole genome shotgun (WGS) entry which is preliminary data.</text>
</comment>
<dbReference type="EMBL" id="JBDFQZ010000007">
    <property type="protein sequence ID" value="KAK9705185.1"/>
    <property type="molecule type" value="Genomic_DNA"/>
</dbReference>
<dbReference type="PANTHER" id="PTHR34542:SF1">
    <property type="entry name" value="OS08G0359900 PROTEIN"/>
    <property type="match status" value="1"/>
</dbReference>
<gene>
    <name evidence="1" type="ORF">RND81_07G039400</name>
</gene>